<dbReference type="Pfam" id="PF00534">
    <property type="entry name" value="Glycos_transf_1"/>
    <property type="match status" value="1"/>
</dbReference>
<feature type="domain" description="Glycosyl transferase family 1" evidence="1">
    <location>
        <begin position="189"/>
        <end position="338"/>
    </location>
</feature>
<reference evidence="2" key="1">
    <citation type="submission" date="2020-08" db="EMBL/GenBank/DDBJ databases">
        <title>Genetic structure, function and evolution of capsule biosynthesis loci in Vibrio parahaemolyticus.</title>
        <authorList>
            <person name="Li L."/>
            <person name="Bian S."/>
        </authorList>
    </citation>
    <scope>NUCLEOTIDE SEQUENCE</scope>
    <source>
        <strain evidence="2">VP323</strain>
    </source>
</reference>
<dbReference type="PANTHER" id="PTHR45947:SF3">
    <property type="entry name" value="SULFOQUINOVOSYL TRANSFERASE SQD2"/>
    <property type="match status" value="1"/>
</dbReference>
<sequence length="370" mass="42497">MSCKLVTYHTSISTGIGGIENLYRSFFDISLESGYEHVELFHRISGTQIAERENNKKYIQLLEVKTFFSKFNSLFLKMTLAFKLFTMRMGSKDIFVVNNPSNLIFIPSFILKRTNVVLIQANNIDTVYSTFFSKLSIKLKGKFVDIFTVYTPQDMNKLLKRVSIPDYKVKIIPRACKIKTALFPRDESNGKKLITVCRIEEKQKNIATMVKIVNSLPQGYTLDIYGEGCHKEIEKLKELISDCPRIRYLGPSHDVELILKNYSVFLMTSYYEGFGQTLIEARSQGVPVVVFNTFEAAEYIVKSGINGGLIEPFNIDKYCDCIVEICENDSLYRRYSEASLELAKQTDSSVVFRLWVELFKSFDSNEVSNY</sequence>
<dbReference type="PANTHER" id="PTHR45947">
    <property type="entry name" value="SULFOQUINOVOSYL TRANSFERASE SQD2"/>
    <property type="match status" value="1"/>
</dbReference>
<keyword evidence="2" id="KW-0808">Transferase</keyword>
<protein>
    <submittedName>
        <fullName evidence="2">Poly(Glycerol-phosphate) alpha-glucosyltransferase</fullName>
        <ecNumber evidence="2">2.4.1.52</ecNumber>
    </submittedName>
</protein>
<dbReference type="InterPro" id="IPR001296">
    <property type="entry name" value="Glyco_trans_1"/>
</dbReference>
<accession>A0A7M1VX40</accession>
<evidence type="ECO:0000313" key="2">
    <source>
        <dbReference type="EMBL" id="QOS19059.1"/>
    </source>
</evidence>
<gene>
    <name evidence="2" type="primary">tagE</name>
    <name evidence="2" type="ORF">VP323_00024</name>
</gene>
<dbReference type="AlphaFoldDB" id="A0A7M1VX40"/>
<dbReference type="GO" id="GO:0047265">
    <property type="term" value="F:poly(glycerol-phosphate) alpha-glucosyltransferase activity"/>
    <property type="evidence" value="ECO:0007669"/>
    <property type="project" value="UniProtKB-EC"/>
</dbReference>
<dbReference type="SUPFAM" id="SSF53756">
    <property type="entry name" value="UDP-Glycosyltransferase/glycogen phosphorylase"/>
    <property type="match status" value="1"/>
</dbReference>
<name>A0A7M1VX40_VIBPH</name>
<evidence type="ECO:0000259" key="1">
    <source>
        <dbReference type="Pfam" id="PF00534"/>
    </source>
</evidence>
<dbReference type="InterPro" id="IPR050194">
    <property type="entry name" value="Glycosyltransferase_grp1"/>
</dbReference>
<dbReference type="RefSeq" id="WP_241573087.1">
    <property type="nucleotide sequence ID" value="NZ_JALAZA010000004.1"/>
</dbReference>
<dbReference type="EMBL" id="MT898122">
    <property type="protein sequence ID" value="QOS19059.1"/>
    <property type="molecule type" value="Genomic_DNA"/>
</dbReference>
<organism evidence="2">
    <name type="scientific">Vibrio parahaemolyticus</name>
    <dbReference type="NCBI Taxonomy" id="670"/>
    <lineage>
        <taxon>Bacteria</taxon>
        <taxon>Pseudomonadati</taxon>
        <taxon>Pseudomonadota</taxon>
        <taxon>Gammaproteobacteria</taxon>
        <taxon>Vibrionales</taxon>
        <taxon>Vibrionaceae</taxon>
        <taxon>Vibrio</taxon>
    </lineage>
</organism>
<keyword evidence="2" id="KW-0328">Glycosyltransferase</keyword>
<dbReference type="EC" id="2.4.1.52" evidence="2"/>
<dbReference type="Gene3D" id="3.40.50.2000">
    <property type="entry name" value="Glycogen Phosphorylase B"/>
    <property type="match status" value="2"/>
</dbReference>
<proteinExistence type="predicted"/>